<gene>
    <name evidence="2" type="primary">CEACAM19</name>
</gene>
<protein>
    <submittedName>
        <fullName evidence="2">Carcinoembryonic antigen-related cell adhesion molecule 19</fullName>
    </submittedName>
</protein>
<evidence type="ECO:0000313" key="2">
    <source>
        <dbReference type="RefSeq" id="XP_042637207.1"/>
    </source>
</evidence>
<sequence>MAIPTGAQRCFWNGLLLSASILALWILQSSQAALHIQKFPEKPLKNQDLLLSVQGVPDTFQDFNWYQGEEMDGGTMLFSYFPGLQRPQRDGSALRQRDIVGFPNGSMLLRRAQPNDSGIYQVVVAINPSWSMKAKTKVQVVEKHQEPPNANFPVNIGIVAAIIIGSLTAGALLVGSFAYLLVTRGWKGQNHRMTPTDKPELNLERNTGDSNIYEVTPSPVLLVSPLSDTGLMNSAMVSLHPSPKQPPPLPPPLQPEPEDHHYQDLLNPDPAPYCQLVPAP</sequence>
<name>A0AC54Z8T0_ORYAF</name>
<evidence type="ECO:0000313" key="1">
    <source>
        <dbReference type="Proteomes" id="UP000694850"/>
    </source>
</evidence>
<reference evidence="2" key="1">
    <citation type="submission" date="2025-08" db="UniProtKB">
        <authorList>
            <consortium name="RefSeq"/>
        </authorList>
    </citation>
    <scope>IDENTIFICATION</scope>
</reference>
<keyword evidence="1" id="KW-1185">Reference proteome</keyword>
<dbReference type="RefSeq" id="XP_042637207.1">
    <property type="nucleotide sequence ID" value="XM_042781273.1"/>
</dbReference>
<proteinExistence type="predicted"/>
<dbReference type="Proteomes" id="UP000694850">
    <property type="component" value="Unplaced"/>
</dbReference>
<organism evidence="1 2">
    <name type="scientific">Orycteropus afer afer</name>
    <dbReference type="NCBI Taxonomy" id="1230840"/>
    <lineage>
        <taxon>Eukaryota</taxon>
        <taxon>Metazoa</taxon>
        <taxon>Chordata</taxon>
        <taxon>Craniata</taxon>
        <taxon>Vertebrata</taxon>
        <taxon>Euteleostomi</taxon>
        <taxon>Mammalia</taxon>
        <taxon>Eutheria</taxon>
        <taxon>Afrotheria</taxon>
        <taxon>Tubulidentata</taxon>
        <taxon>Orycteropodidae</taxon>
        <taxon>Orycteropus</taxon>
    </lineage>
</organism>
<accession>A0AC54Z8T0</accession>